<dbReference type="Proteomes" id="UP001501442">
    <property type="component" value="Unassembled WGS sequence"/>
</dbReference>
<keyword evidence="2" id="KW-1185">Reference proteome</keyword>
<dbReference type="InterPro" id="IPR015943">
    <property type="entry name" value="WD40/YVTN_repeat-like_dom_sf"/>
</dbReference>
<protein>
    <recommendedName>
        <fullName evidence="3">Lipoprotein LpqB beta-propeller domain-containing protein</fullName>
    </recommendedName>
</protein>
<evidence type="ECO:0000313" key="1">
    <source>
        <dbReference type="EMBL" id="GAA4627730.1"/>
    </source>
</evidence>
<sequence length="346" mass="35953">MIVAALALTGCSGGHTKRAVPPARSEAATPVATQRPLPIPRLSVYPALRPPGTPKFIVAATAPVAVFDPPSAKDATSYIPAHAVVLDAETGRVLHTITTPPGVFSSWSVVAAAPDDRTFVIGGTTGPGAGFTFYTVRLDDQGRPGTARKVLAPMPAAGPHSPDGELVGALSPDGRRLAFTSMATGGLVVVDIVTHVGHTWAGHGTHITDLSWAKDGRSLWLWTGQTLKTLDTTRPDTELAPALRPVANLPDAFDAVVTPDDRAVIVFTGSRIERRSLDGGPAQTLARLRSAADGLGGLTLDGSGRFALYTQGWRIHRVDLATGRTASFAVPAGKRQGKGDAPGAAW</sequence>
<dbReference type="SUPFAM" id="SSF82171">
    <property type="entry name" value="DPP6 N-terminal domain-like"/>
    <property type="match status" value="1"/>
</dbReference>
<dbReference type="Gene3D" id="2.130.10.10">
    <property type="entry name" value="YVTN repeat-like/Quinoprotein amine dehydrogenase"/>
    <property type="match status" value="1"/>
</dbReference>
<reference evidence="2" key="1">
    <citation type="journal article" date="2019" name="Int. J. Syst. Evol. Microbiol.">
        <title>The Global Catalogue of Microorganisms (GCM) 10K type strain sequencing project: providing services to taxonomists for standard genome sequencing and annotation.</title>
        <authorList>
            <consortium name="The Broad Institute Genomics Platform"/>
            <consortium name="The Broad Institute Genome Sequencing Center for Infectious Disease"/>
            <person name="Wu L."/>
            <person name="Ma J."/>
        </authorList>
    </citation>
    <scope>NUCLEOTIDE SEQUENCE [LARGE SCALE GENOMIC DNA]</scope>
    <source>
        <strain evidence="2">JCM 17939</strain>
    </source>
</reference>
<gene>
    <name evidence="1" type="ORF">GCM10023196_041140</name>
</gene>
<dbReference type="InterPro" id="IPR011659">
    <property type="entry name" value="WD40"/>
</dbReference>
<proteinExistence type="predicted"/>
<accession>A0ABP8UC52</accession>
<evidence type="ECO:0000313" key="2">
    <source>
        <dbReference type="Proteomes" id="UP001501442"/>
    </source>
</evidence>
<dbReference type="EMBL" id="BAABHK010000005">
    <property type="protein sequence ID" value="GAA4627730.1"/>
    <property type="molecule type" value="Genomic_DNA"/>
</dbReference>
<organism evidence="1 2">
    <name type="scientific">Actinoallomurus vinaceus</name>
    <dbReference type="NCBI Taxonomy" id="1080074"/>
    <lineage>
        <taxon>Bacteria</taxon>
        <taxon>Bacillati</taxon>
        <taxon>Actinomycetota</taxon>
        <taxon>Actinomycetes</taxon>
        <taxon>Streptosporangiales</taxon>
        <taxon>Thermomonosporaceae</taxon>
        <taxon>Actinoallomurus</taxon>
    </lineage>
</organism>
<name>A0ABP8UC52_9ACTN</name>
<dbReference type="Pfam" id="PF07676">
    <property type="entry name" value="PD40"/>
    <property type="match status" value="1"/>
</dbReference>
<comment type="caution">
    <text evidence="1">The sequence shown here is derived from an EMBL/GenBank/DDBJ whole genome shotgun (WGS) entry which is preliminary data.</text>
</comment>
<evidence type="ECO:0008006" key="3">
    <source>
        <dbReference type="Google" id="ProtNLM"/>
    </source>
</evidence>